<evidence type="ECO:0000256" key="1">
    <source>
        <dbReference type="SAM" id="MobiDB-lite"/>
    </source>
</evidence>
<evidence type="ECO:0000259" key="2">
    <source>
        <dbReference type="Pfam" id="PF11178"/>
    </source>
</evidence>
<organism evidence="3">
    <name type="scientific">Phytoplasma australiense</name>
    <dbReference type="NCBI Taxonomy" id="59748"/>
    <lineage>
        <taxon>Bacteria</taxon>
        <taxon>Bacillati</taxon>
        <taxon>Mycoplasmatota</taxon>
        <taxon>Mollicutes</taxon>
        <taxon>Acholeplasmatales</taxon>
        <taxon>Acholeplasmataceae</taxon>
        <taxon>Candidatus Phytoplasma</taxon>
        <taxon>16SrXII (Stolbur group)</taxon>
    </lineage>
</organism>
<dbReference type="Pfam" id="PF11178">
    <property type="entry name" value="DUF2963"/>
    <property type="match status" value="1"/>
</dbReference>
<accession>Q0QLC7</accession>
<dbReference type="EMBL" id="DQ318776">
    <property type="protein sequence ID" value="ABD04142.1"/>
    <property type="molecule type" value="Genomic_DNA"/>
</dbReference>
<name>Q0QLC7_PHYAS</name>
<evidence type="ECO:0000313" key="3">
    <source>
        <dbReference type="EMBL" id="ABD04142.1"/>
    </source>
</evidence>
<protein>
    <recommendedName>
        <fullName evidence="2">DUF2963 domain-containing protein</fullName>
    </recommendedName>
</protein>
<reference evidence="3" key="1">
    <citation type="journal article" date="2006" name="Plasmid">
        <title>Comparative analysis of the plasmids from two isolates of 'Candidatus Phytoplasma australiense'.</title>
        <authorList>
            <person name="Liefting L.W."/>
            <person name="Andersen M.T."/>
            <person name="Lough T.J."/>
            <person name="Beever R.E."/>
        </authorList>
    </citation>
    <scope>NUCLEOTIDE SEQUENCE</scope>
    <source>
        <strain evidence="3">NZPh2</strain>
        <plasmid evidence="3">pPAPh2</plasmid>
    </source>
</reference>
<dbReference type="InterPro" id="IPR021348">
    <property type="entry name" value="DUF2963"/>
</dbReference>
<dbReference type="RefSeq" id="WP_012477126.1">
    <property type="nucleotide sequence ID" value="NC_010854.1"/>
</dbReference>
<geneLocation type="plasmid" evidence="3">
    <name>pPAPh2</name>
</geneLocation>
<keyword evidence="3" id="KW-0614">Plasmid</keyword>
<feature type="region of interest" description="Disordered" evidence="1">
    <location>
        <begin position="39"/>
        <end position="58"/>
    </location>
</feature>
<proteinExistence type="predicted"/>
<dbReference type="AlphaFoldDB" id="Q0QLC7"/>
<feature type="domain" description="DUF2963" evidence="2">
    <location>
        <begin position="95"/>
        <end position="131"/>
    </location>
</feature>
<sequence length="144" mass="16947">MSKNNSSKISLVFVFWALSISAAVIFILFLVFLSLKQEKESKPKENKTEDKQNEIAKKQQEQYNNLLNKLDKEIDKITSNDENKTTKKETFRDIYNSDNLVKTTSFHEDGKTPREIIERDPETDTTRKITYYNLDGTIKETYYF</sequence>